<dbReference type="RefSeq" id="WP_012533659.1">
    <property type="nucleotide sequence ID" value="NC_011184.1"/>
</dbReference>
<name>B5FD67_ALIFM</name>
<keyword evidence="1" id="KW-0472">Membrane</keyword>
<accession>B5FD67</accession>
<feature type="transmembrane region" description="Helical" evidence="1">
    <location>
        <begin position="15"/>
        <end position="36"/>
    </location>
</feature>
<dbReference type="AlphaFoldDB" id="B5FD67"/>
<protein>
    <submittedName>
        <fullName evidence="2">Uncharacterized protein</fullName>
    </submittedName>
</protein>
<dbReference type="HOGENOM" id="CLU_2002955_0_0_6"/>
<keyword evidence="1" id="KW-1133">Transmembrane helix</keyword>
<dbReference type="EMBL" id="CP001139">
    <property type="protein sequence ID" value="ACH66340.1"/>
    <property type="molecule type" value="Genomic_DNA"/>
</dbReference>
<reference evidence="3" key="1">
    <citation type="submission" date="2008-08" db="EMBL/GenBank/DDBJ databases">
        <title>Complete sequence of Vibrio fischeri strain MJ11.</title>
        <authorList>
            <person name="Mandel M.J."/>
            <person name="Stabb E.V."/>
            <person name="Ruby E.G."/>
            <person name="Ferriera S."/>
            <person name="Johnson J."/>
            <person name="Kravitz S."/>
            <person name="Beeson K."/>
            <person name="Sutton G."/>
            <person name="Rogers Y.-H."/>
            <person name="Friedman R."/>
            <person name="Frazier M."/>
            <person name="Venter J.C."/>
        </authorList>
    </citation>
    <scope>NUCLEOTIDE SEQUENCE [LARGE SCALE GENOMIC DNA]</scope>
    <source>
        <strain evidence="3">MJ11</strain>
    </source>
</reference>
<organism evidence="2 3">
    <name type="scientific">Aliivibrio fischeri (strain MJ11)</name>
    <name type="common">Vibrio fischeri</name>
    <dbReference type="NCBI Taxonomy" id="388396"/>
    <lineage>
        <taxon>Bacteria</taxon>
        <taxon>Pseudomonadati</taxon>
        <taxon>Pseudomonadota</taxon>
        <taxon>Gammaproteobacteria</taxon>
        <taxon>Vibrionales</taxon>
        <taxon>Vibrionaceae</taxon>
        <taxon>Aliivibrio</taxon>
    </lineage>
</organism>
<feature type="transmembrane region" description="Helical" evidence="1">
    <location>
        <begin position="48"/>
        <end position="69"/>
    </location>
</feature>
<feature type="transmembrane region" description="Helical" evidence="1">
    <location>
        <begin position="103"/>
        <end position="120"/>
    </location>
</feature>
<keyword evidence="1" id="KW-0812">Transmembrane</keyword>
<evidence type="ECO:0000313" key="3">
    <source>
        <dbReference type="Proteomes" id="UP000001857"/>
    </source>
</evidence>
<proteinExistence type="predicted"/>
<dbReference type="KEGG" id="vfm:VFMJ11_1064"/>
<dbReference type="Proteomes" id="UP000001857">
    <property type="component" value="Chromosome I"/>
</dbReference>
<sequence length="124" mass="14063">MKLEDTRNNYYTHTGSLSAVCRQLAMAGIAVVWIFVQKESGKISIPAELVSPLIFFIIGLALDLLQYMYSSAAWGIVNRVKEIRLTEDDEFKVNPIINWPTNIFFWAKSISVIVGYFSLLKSLI</sequence>
<evidence type="ECO:0000256" key="1">
    <source>
        <dbReference type="SAM" id="Phobius"/>
    </source>
</evidence>
<evidence type="ECO:0000313" key="2">
    <source>
        <dbReference type="EMBL" id="ACH66340.1"/>
    </source>
</evidence>
<gene>
    <name evidence="2" type="ordered locus">VFMJ11_1064</name>
</gene>
<reference evidence="2 3" key="2">
    <citation type="journal article" date="2009" name="Nature">
        <title>A single regulatory gene is sufficient to alter bacterial host range.</title>
        <authorList>
            <person name="Mandel M.J."/>
            <person name="Wollenberg M.S."/>
            <person name="Stabb E.V."/>
            <person name="Visick K.L."/>
            <person name="Ruby E.G."/>
        </authorList>
    </citation>
    <scope>NUCLEOTIDE SEQUENCE [LARGE SCALE GENOMIC DNA]</scope>
    <source>
        <strain evidence="2 3">MJ11</strain>
    </source>
</reference>